<dbReference type="STRING" id="50376.A0A517KYC2"/>
<keyword evidence="4" id="KW-1185">Reference proteome</keyword>
<keyword evidence="2" id="KW-0732">Signal</keyword>
<name>A0A517KYC2_9PEZI</name>
<evidence type="ECO:0008006" key="5">
    <source>
        <dbReference type="Google" id="ProtNLM"/>
    </source>
</evidence>
<dbReference type="OrthoDB" id="1600564at2759"/>
<accession>A0A517KYC2</accession>
<feature type="chain" id="PRO_5022057311" description="SGNH hydrolase-type esterase domain-containing protein" evidence="2">
    <location>
        <begin position="17"/>
        <end position="401"/>
    </location>
</feature>
<keyword evidence="1" id="KW-0378">Hydrolase</keyword>
<dbReference type="Gene3D" id="3.40.50.1110">
    <property type="entry name" value="SGNH hydrolase"/>
    <property type="match status" value="1"/>
</dbReference>
<dbReference type="Pfam" id="PF00657">
    <property type="entry name" value="Lipase_GDSL"/>
    <property type="match status" value="1"/>
</dbReference>
<dbReference type="InterPro" id="IPR001087">
    <property type="entry name" value="GDSL"/>
</dbReference>
<dbReference type="SUPFAM" id="SSF52266">
    <property type="entry name" value="SGNH hydrolase"/>
    <property type="match status" value="1"/>
</dbReference>
<dbReference type="InterPro" id="IPR051058">
    <property type="entry name" value="GDSL_Est/Lipase"/>
</dbReference>
<dbReference type="PANTHER" id="PTHR45648">
    <property type="entry name" value="GDSL LIPASE/ACYLHYDROLASE FAMILY PROTEIN (AFU_ORTHOLOGUE AFUA_4G14700)"/>
    <property type="match status" value="1"/>
</dbReference>
<protein>
    <recommendedName>
        <fullName evidence="5">SGNH hydrolase-type esterase domain-containing protein</fullName>
    </recommendedName>
</protein>
<evidence type="ECO:0000256" key="1">
    <source>
        <dbReference type="ARBA" id="ARBA00022801"/>
    </source>
</evidence>
<evidence type="ECO:0000313" key="4">
    <source>
        <dbReference type="Proteomes" id="UP000316270"/>
    </source>
</evidence>
<dbReference type="Proteomes" id="UP000316270">
    <property type="component" value="Chromosome 1"/>
</dbReference>
<gene>
    <name evidence="3" type="ORF">FKW77_010752</name>
</gene>
<sequence>MSVALCAWTLAGNVFGQADQQAECKTSWPGWKAIKYMFIFGDSYTQTGFDISGIQPSLGNPLGNPPYPGWTSCNGPNWVDYLTVEYNSSNVLTYNVADGGATIDATLVKPWKPEVQSLTDQVHKRYLSKYGSKPPEAPWAPENTLFVFWIGINDVGNSYWGQNNTLVDQIYEKYLSLIEEVYGTGARNFLFMGVPPMQRAPLSAANKQGVEIEAKAVLDWNARLVKMSDALRAKHPDMTSLIFQTADAFNRVLDDPTSYPQTKNLKDTTDFCGVYPLMPQRSVDEYTQSMIARDTVIPHGTIHPRGIKKNVVRDNAEIATTLAEPGKCKYKDTEYFWYNNLHPTSPIHEVVASEVAKMLAGAPSNVNVTCVADAQAPKMGGRRLGRRWSLGEELHGFDKTR</sequence>
<dbReference type="CDD" id="cd01846">
    <property type="entry name" value="fatty_acyltransferase_like"/>
    <property type="match status" value="1"/>
</dbReference>
<evidence type="ECO:0000256" key="2">
    <source>
        <dbReference type="SAM" id="SignalP"/>
    </source>
</evidence>
<evidence type="ECO:0000313" key="3">
    <source>
        <dbReference type="EMBL" id="QDS68385.1"/>
    </source>
</evidence>
<dbReference type="InterPro" id="IPR036514">
    <property type="entry name" value="SGNH_hydro_sf"/>
</dbReference>
<dbReference type="PANTHER" id="PTHR45648:SF85">
    <property type="entry name" value="A, PUTATIVE (AFU_ORTHOLOGUE AFUA_2G10760)-RELATED"/>
    <property type="match status" value="1"/>
</dbReference>
<dbReference type="GO" id="GO:0016788">
    <property type="term" value="F:hydrolase activity, acting on ester bonds"/>
    <property type="evidence" value="ECO:0007669"/>
    <property type="project" value="InterPro"/>
</dbReference>
<reference evidence="3 4" key="1">
    <citation type="submission" date="2019-07" db="EMBL/GenBank/DDBJ databases">
        <title>Finished genome of Venturia effusa.</title>
        <authorList>
            <person name="Young C.A."/>
            <person name="Cox M.P."/>
            <person name="Ganley A.R.D."/>
            <person name="David W.J."/>
        </authorList>
    </citation>
    <scope>NUCLEOTIDE SEQUENCE [LARGE SCALE GENOMIC DNA]</scope>
    <source>
        <strain evidence="4">albino</strain>
    </source>
</reference>
<dbReference type="EMBL" id="CP042185">
    <property type="protein sequence ID" value="QDS68385.1"/>
    <property type="molecule type" value="Genomic_DNA"/>
</dbReference>
<proteinExistence type="predicted"/>
<dbReference type="AlphaFoldDB" id="A0A517KYC2"/>
<organism evidence="3 4">
    <name type="scientific">Venturia effusa</name>
    <dbReference type="NCBI Taxonomy" id="50376"/>
    <lineage>
        <taxon>Eukaryota</taxon>
        <taxon>Fungi</taxon>
        <taxon>Dikarya</taxon>
        <taxon>Ascomycota</taxon>
        <taxon>Pezizomycotina</taxon>
        <taxon>Dothideomycetes</taxon>
        <taxon>Pleosporomycetidae</taxon>
        <taxon>Venturiales</taxon>
        <taxon>Venturiaceae</taxon>
        <taxon>Venturia</taxon>
    </lineage>
</organism>
<feature type="signal peptide" evidence="2">
    <location>
        <begin position="1"/>
        <end position="16"/>
    </location>
</feature>